<feature type="domain" description="Peptidase M20 dimerisation" evidence="3">
    <location>
        <begin position="181"/>
        <end position="282"/>
    </location>
</feature>
<dbReference type="Gene3D" id="3.40.630.10">
    <property type="entry name" value="Zn peptidases"/>
    <property type="match status" value="2"/>
</dbReference>
<dbReference type="Pfam" id="PF01546">
    <property type="entry name" value="Peptidase_M20"/>
    <property type="match status" value="1"/>
</dbReference>
<gene>
    <name evidence="4" type="ORF">H0484_04475</name>
</gene>
<dbReference type="Proteomes" id="UP000776983">
    <property type="component" value="Unassembled WGS sequence"/>
</dbReference>
<name>A0ABS8CBL7_9BURK</name>
<organism evidence="4 5">
    <name type="scientific">Mesopusillimonas faecipullorum</name>
    <dbReference type="NCBI Taxonomy" id="2755040"/>
    <lineage>
        <taxon>Bacteria</taxon>
        <taxon>Pseudomonadati</taxon>
        <taxon>Pseudomonadota</taxon>
        <taxon>Betaproteobacteria</taxon>
        <taxon>Burkholderiales</taxon>
        <taxon>Alcaligenaceae</taxon>
        <taxon>Mesopusillimonas</taxon>
    </lineage>
</organism>
<dbReference type="SUPFAM" id="SSF55031">
    <property type="entry name" value="Bacterial exopeptidase dimerisation domain"/>
    <property type="match status" value="1"/>
</dbReference>
<reference evidence="4 5" key="1">
    <citation type="submission" date="2020-07" db="EMBL/GenBank/DDBJ databases">
        <title>Pusillimonas sp. nov., isolated from poultry manure in Taiwan.</title>
        <authorList>
            <person name="Lin S.-Y."/>
            <person name="Tang Y.-S."/>
            <person name="Young C.-C."/>
        </authorList>
    </citation>
    <scope>NUCLEOTIDE SEQUENCE [LARGE SCALE GENOMIC DNA]</scope>
    <source>
        <strain evidence="4 5">CC-YST705</strain>
    </source>
</reference>
<keyword evidence="5" id="KW-1185">Reference proteome</keyword>
<evidence type="ECO:0000256" key="1">
    <source>
        <dbReference type="ARBA" id="ARBA00022723"/>
    </source>
</evidence>
<dbReference type="SUPFAM" id="SSF53187">
    <property type="entry name" value="Zn-dependent exopeptidases"/>
    <property type="match status" value="1"/>
</dbReference>
<dbReference type="PANTHER" id="PTHR43808">
    <property type="entry name" value="ACETYLORNITHINE DEACETYLASE"/>
    <property type="match status" value="1"/>
</dbReference>
<dbReference type="InterPro" id="IPR050072">
    <property type="entry name" value="Peptidase_M20A"/>
</dbReference>
<comment type="caution">
    <text evidence="4">The sequence shown here is derived from an EMBL/GenBank/DDBJ whole genome shotgun (WGS) entry which is preliminary data.</text>
</comment>
<dbReference type="InterPro" id="IPR036264">
    <property type="entry name" value="Bact_exopeptidase_dim_dom"/>
</dbReference>
<sequence>MPNISPTEAASLVPLLQTFVRFPSQQTDLQESDPEVQAFIRECAAPKLKALGLEIEFDEMGNVIAAIGPADTGRSLMFVGYAMTHPAARMQNPFTAELIDTPRGQAVRGRGVAEQKTALTAAIGAIEQALAHGQLQGRLIFTLLTAGETGRHDALASVMKRLPAPPQYAVVCIGTDSKVAIGNKGRIDFDVIVAGKTSHSSVPWEGINAIAGACRVITQFESLDLGVPEHPAFGPATLTPTAVSSSPRATHTVPDTVRVTYDRRLLPGEEPQEALSAIQEALHIPEPWKAAFELGPVMYPNELSTDSPFFKHLDQAYRQVTGQEAPSFYCNFALDAGYFSRDGIPAVMLGPGEVHQFHSSEEHVLVEDLVKISKVYYALIEECLSGPSA</sequence>
<dbReference type="Pfam" id="PF07687">
    <property type="entry name" value="M20_dimer"/>
    <property type="match status" value="1"/>
</dbReference>
<accession>A0ABS8CBL7</accession>
<protein>
    <submittedName>
        <fullName evidence="4">M20/M25/M40 family metallo-hydrolase</fullName>
    </submittedName>
</protein>
<proteinExistence type="predicted"/>
<dbReference type="RefSeq" id="WP_226953252.1">
    <property type="nucleotide sequence ID" value="NZ_JACDXW010000002.1"/>
</dbReference>
<evidence type="ECO:0000313" key="4">
    <source>
        <dbReference type="EMBL" id="MCB5363009.1"/>
    </source>
</evidence>
<keyword evidence="1" id="KW-0479">Metal-binding</keyword>
<dbReference type="InterPro" id="IPR002933">
    <property type="entry name" value="Peptidase_M20"/>
</dbReference>
<keyword evidence="2" id="KW-0378">Hydrolase</keyword>
<evidence type="ECO:0000259" key="3">
    <source>
        <dbReference type="Pfam" id="PF07687"/>
    </source>
</evidence>
<dbReference type="InterPro" id="IPR011650">
    <property type="entry name" value="Peptidase_M20_dimer"/>
</dbReference>
<evidence type="ECO:0000313" key="5">
    <source>
        <dbReference type="Proteomes" id="UP000776983"/>
    </source>
</evidence>
<dbReference type="EMBL" id="JACDXW010000002">
    <property type="protein sequence ID" value="MCB5363009.1"/>
    <property type="molecule type" value="Genomic_DNA"/>
</dbReference>
<evidence type="ECO:0000256" key="2">
    <source>
        <dbReference type="ARBA" id="ARBA00022801"/>
    </source>
</evidence>
<dbReference type="Gene3D" id="3.30.70.360">
    <property type="match status" value="1"/>
</dbReference>